<accession>A0A2T0SUP7</accession>
<evidence type="ECO:0000313" key="1">
    <source>
        <dbReference type="EMBL" id="PRY37134.1"/>
    </source>
</evidence>
<dbReference type="EMBL" id="PVTE01000011">
    <property type="protein sequence ID" value="PRY37134.1"/>
    <property type="molecule type" value="Genomic_DNA"/>
</dbReference>
<proteinExistence type="predicted"/>
<gene>
    <name evidence="1" type="ORF">CLV58_111172</name>
</gene>
<dbReference type="RefSeq" id="WP_106138604.1">
    <property type="nucleotide sequence ID" value="NZ_PVTE01000011.1"/>
</dbReference>
<keyword evidence="2" id="KW-1185">Reference proteome</keyword>
<evidence type="ECO:0000313" key="2">
    <source>
        <dbReference type="Proteomes" id="UP000238375"/>
    </source>
</evidence>
<comment type="caution">
    <text evidence="1">The sequence shown here is derived from an EMBL/GenBank/DDBJ whole genome shotgun (WGS) entry which is preliminary data.</text>
</comment>
<dbReference type="OrthoDB" id="798498at2"/>
<dbReference type="AlphaFoldDB" id="A0A2T0SUP7"/>
<protein>
    <submittedName>
        <fullName evidence="1">Uncharacterized protein</fullName>
    </submittedName>
</protein>
<reference evidence="1 2" key="1">
    <citation type="submission" date="2018-03" db="EMBL/GenBank/DDBJ databases">
        <title>Genomic Encyclopedia of Archaeal and Bacterial Type Strains, Phase II (KMG-II): from individual species to whole genera.</title>
        <authorList>
            <person name="Goeker M."/>
        </authorList>
    </citation>
    <scope>NUCLEOTIDE SEQUENCE [LARGE SCALE GENOMIC DNA]</scope>
    <source>
        <strain evidence="1 2">DSM 28354</strain>
    </source>
</reference>
<sequence length="76" mass="9038">MQSNEFTQLPVQQQLDTLYFTGDVLANRYEGDEIFLLYNLHNFYVELRYNAYNSTIKAVTTFRDTDKLEPYLPYLA</sequence>
<organism evidence="1 2">
    <name type="scientific">Spirosoma oryzae</name>
    <dbReference type="NCBI Taxonomy" id="1469603"/>
    <lineage>
        <taxon>Bacteria</taxon>
        <taxon>Pseudomonadati</taxon>
        <taxon>Bacteroidota</taxon>
        <taxon>Cytophagia</taxon>
        <taxon>Cytophagales</taxon>
        <taxon>Cytophagaceae</taxon>
        <taxon>Spirosoma</taxon>
    </lineage>
</organism>
<dbReference type="Proteomes" id="UP000238375">
    <property type="component" value="Unassembled WGS sequence"/>
</dbReference>
<name>A0A2T0SUP7_9BACT</name>